<dbReference type="OrthoDB" id="6335165at2"/>
<dbReference type="AlphaFoldDB" id="A0A346NQF7"/>
<feature type="transmembrane region" description="Helical" evidence="1">
    <location>
        <begin position="65"/>
        <end position="85"/>
    </location>
</feature>
<dbReference type="RefSeq" id="WP_117317973.1">
    <property type="nucleotide sequence ID" value="NZ_CP031769.1"/>
</dbReference>
<gene>
    <name evidence="2" type="ORF">D0Y50_16195</name>
</gene>
<evidence type="ECO:0000313" key="2">
    <source>
        <dbReference type="EMBL" id="AXR07764.1"/>
    </source>
</evidence>
<evidence type="ECO:0000313" key="3">
    <source>
        <dbReference type="Proteomes" id="UP000262073"/>
    </source>
</evidence>
<protein>
    <submittedName>
        <fullName evidence="2">Uncharacterized protein</fullName>
    </submittedName>
</protein>
<accession>A0A346NQF7</accession>
<name>A0A346NQF7_9ALTE</name>
<organism evidence="2 3">
    <name type="scientific">Salinimonas sediminis</name>
    <dbReference type="NCBI Taxonomy" id="2303538"/>
    <lineage>
        <taxon>Bacteria</taxon>
        <taxon>Pseudomonadati</taxon>
        <taxon>Pseudomonadota</taxon>
        <taxon>Gammaproteobacteria</taxon>
        <taxon>Alteromonadales</taxon>
        <taxon>Alteromonadaceae</taxon>
        <taxon>Alteromonas/Salinimonas group</taxon>
        <taxon>Salinimonas</taxon>
    </lineage>
</organism>
<keyword evidence="1" id="KW-0472">Membrane</keyword>
<keyword evidence="1" id="KW-1133">Transmembrane helix</keyword>
<dbReference type="KEGG" id="salm:D0Y50_16195"/>
<keyword evidence="1" id="KW-0812">Transmembrane</keyword>
<dbReference type="Proteomes" id="UP000262073">
    <property type="component" value="Chromosome"/>
</dbReference>
<keyword evidence="3" id="KW-1185">Reference proteome</keyword>
<reference evidence="2 3" key="1">
    <citation type="submission" date="2018-08" db="EMBL/GenBank/DDBJ databases">
        <title>Salinimonas sediminis sp. nov., a piezophilic bacterium isolated from a deep-sea sediment sample from the New Britain Trench.</title>
        <authorList>
            <person name="Cao J."/>
        </authorList>
    </citation>
    <scope>NUCLEOTIDE SEQUENCE [LARGE SCALE GENOMIC DNA]</scope>
    <source>
        <strain evidence="2 3">N102</strain>
    </source>
</reference>
<evidence type="ECO:0000256" key="1">
    <source>
        <dbReference type="SAM" id="Phobius"/>
    </source>
</evidence>
<dbReference type="EMBL" id="CP031769">
    <property type="protein sequence ID" value="AXR07764.1"/>
    <property type="molecule type" value="Genomic_DNA"/>
</dbReference>
<proteinExistence type="predicted"/>
<sequence length="161" mass="18649">MPPDDTALLAFRYAQPNITPLFGREQIRLHNGQTSAYSLELRWNSRLRLLRDAEKQLHRAQRLRAVGYAIIVVFALLTGFSLYVAPVTAGWLFIAQVTLLLMTMGFLPFILLFSKECRRHRDKLSRKFYESNHEVEYTDDALILINRSTYTAVTQVSLTER</sequence>
<feature type="transmembrane region" description="Helical" evidence="1">
    <location>
        <begin position="91"/>
        <end position="113"/>
    </location>
</feature>